<dbReference type="SUPFAM" id="SSF52058">
    <property type="entry name" value="L domain-like"/>
    <property type="match status" value="2"/>
</dbReference>
<keyword evidence="8" id="KW-0597">Phosphoprotein</keyword>
<dbReference type="FunFam" id="3.30.200.20:FF:000432">
    <property type="entry name" value="LRR receptor-like serine/threonine-protein kinase EFR"/>
    <property type="match status" value="1"/>
</dbReference>
<dbReference type="FunFam" id="3.80.10.10:FF:000383">
    <property type="entry name" value="Leucine-rich repeat receptor protein kinase EMS1"/>
    <property type="match status" value="1"/>
</dbReference>
<feature type="domain" description="Protein kinase" evidence="24">
    <location>
        <begin position="675"/>
        <end position="986"/>
    </location>
</feature>
<dbReference type="Gene3D" id="1.10.510.10">
    <property type="entry name" value="Transferase(Phosphotransferase) domain 1"/>
    <property type="match status" value="1"/>
</dbReference>
<keyword evidence="16" id="KW-0067">ATP-binding</keyword>
<dbReference type="GO" id="GO:0016491">
    <property type="term" value="F:oxidoreductase activity"/>
    <property type="evidence" value="ECO:0007669"/>
    <property type="project" value="UniProtKB-KW"/>
</dbReference>
<comment type="similarity">
    <text evidence="3">Belongs to the protein kinase superfamily. Ser/Thr protein kinase family.</text>
</comment>
<dbReference type="InterPro" id="IPR011009">
    <property type="entry name" value="Kinase-like_dom_sf"/>
</dbReference>
<evidence type="ECO:0000256" key="6">
    <source>
        <dbReference type="ARBA" id="ARBA00022475"/>
    </source>
</evidence>
<evidence type="ECO:0000256" key="15">
    <source>
        <dbReference type="ARBA" id="ARBA00022777"/>
    </source>
</evidence>
<keyword evidence="7" id="KW-0723">Serine/threonine-protein kinase</keyword>
<accession>B9SS82</accession>
<dbReference type="SMART" id="SM00369">
    <property type="entry name" value="LRR_TYP"/>
    <property type="match status" value="7"/>
</dbReference>
<evidence type="ECO:0000256" key="11">
    <source>
        <dbReference type="ARBA" id="ARBA00022692"/>
    </source>
</evidence>
<dbReference type="GO" id="GO:0005524">
    <property type="term" value="F:ATP binding"/>
    <property type="evidence" value="ECO:0007669"/>
    <property type="project" value="UniProtKB-KW"/>
</dbReference>
<keyword evidence="18 23" id="KW-0472">Membrane</keyword>
<keyword evidence="13" id="KW-0677">Repeat</keyword>
<evidence type="ECO:0000256" key="17">
    <source>
        <dbReference type="ARBA" id="ARBA00022989"/>
    </source>
</evidence>
<dbReference type="GO" id="GO:0038023">
    <property type="term" value="F:signaling receptor activity"/>
    <property type="evidence" value="ECO:0000318"/>
    <property type="project" value="GO_Central"/>
</dbReference>
<comment type="subcellular location">
    <subcellularLocation>
        <location evidence="1">Cell membrane</location>
        <topology evidence="1">Single-pass membrane protein</topology>
    </subcellularLocation>
    <subcellularLocation>
        <location evidence="2">Membrane</location>
        <topology evidence="2">Single-pass type I membrane protein</topology>
    </subcellularLocation>
</comment>
<dbReference type="FunFam" id="3.80.10.10:FF:000095">
    <property type="entry name" value="LRR receptor-like serine/threonine-protein kinase GSO1"/>
    <property type="match status" value="1"/>
</dbReference>
<dbReference type="Gene3D" id="3.80.10.10">
    <property type="entry name" value="Ribonuclease Inhibitor"/>
    <property type="match status" value="3"/>
</dbReference>
<comment type="catalytic activity">
    <reaction evidence="21">
        <text>L-threonyl-[protein] + ATP = O-phospho-L-threonyl-[protein] + ADP + H(+)</text>
        <dbReference type="Rhea" id="RHEA:46608"/>
        <dbReference type="Rhea" id="RHEA-COMP:11060"/>
        <dbReference type="Rhea" id="RHEA-COMP:11605"/>
        <dbReference type="ChEBI" id="CHEBI:15378"/>
        <dbReference type="ChEBI" id="CHEBI:30013"/>
        <dbReference type="ChEBI" id="CHEBI:30616"/>
        <dbReference type="ChEBI" id="CHEBI:61977"/>
        <dbReference type="ChEBI" id="CHEBI:456216"/>
        <dbReference type="EC" id="2.7.11.1"/>
    </reaction>
</comment>
<dbReference type="PROSITE" id="PS50011">
    <property type="entry name" value="PROTEIN_KINASE_DOM"/>
    <property type="match status" value="1"/>
</dbReference>
<dbReference type="Proteomes" id="UP000008311">
    <property type="component" value="Unassembled WGS sequence"/>
</dbReference>
<dbReference type="InterPro" id="IPR008271">
    <property type="entry name" value="Ser/Thr_kinase_AS"/>
</dbReference>
<keyword evidence="25" id="KW-0560">Oxidoreductase</keyword>
<keyword evidence="26" id="KW-1185">Reference proteome</keyword>
<evidence type="ECO:0000256" key="3">
    <source>
        <dbReference type="ARBA" id="ARBA00008684"/>
    </source>
</evidence>
<dbReference type="FunCoup" id="B9SS82">
    <property type="interactions" value="1204"/>
</dbReference>
<dbReference type="InParanoid" id="B9SS82"/>
<comment type="similarity">
    <text evidence="4">Belongs to the RLP family.</text>
</comment>
<dbReference type="EC" id="2.7.11.1" evidence="5"/>
<evidence type="ECO:0000256" key="5">
    <source>
        <dbReference type="ARBA" id="ARBA00012513"/>
    </source>
</evidence>
<keyword evidence="11 23" id="KW-0812">Transmembrane</keyword>
<evidence type="ECO:0000256" key="13">
    <source>
        <dbReference type="ARBA" id="ARBA00022737"/>
    </source>
</evidence>
<keyword evidence="6" id="KW-1003">Cell membrane</keyword>
<evidence type="ECO:0000256" key="7">
    <source>
        <dbReference type="ARBA" id="ARBA00022527"/>
    </source>
</evidence>
<dbReference type="Pfam" id="PF13855">
    <property type="entry name" value="LRR_8"/>
    <property type="match status" value="1"/>
</dbReference>
<keyword evidence="10" id="KW-0808">Transferase</keyword>
<evidence type="ECO:0000256" key="16">
    <source>
        <dbReference type="ARBA" id="ARBA00022840"/>
    </source>
</evidence>
<evidence type="ECO:0000313" key="26">
    <source>
        <dbReference type="Proteomes" id="UP000008311"/>
    </source>
</evidence>
<dbReference type="InterPro" id="IPR003591">
    <property type="entry name" value="Leu-rich_rpt_typical-subtyp"/>
</dbReference>
<evidence type="ECO:0000256" key="12">
    <source>
        <dbReference type="ARBA" id="ARBA00022729"/>
    </source>
</evidence>
<dbReference type="Pfam" id="PF00560">
    <property type="entry name" value="LRR_1"/>
    <property type="match status" value="7"/>
</dbReference>
<evidence type="ECO:0000256" key="2">
    <source>
        <dbReference type="ARBA" id="ARBA00004479"/>
    </source>
</evidence>
<reference evidence="26" key="1">
    <citation type="journal article" date="2010" name="Nat. Biotechnol.">
        <title>Draft genome sequence of the oilseed species Ricinus communis.</title>
        <authorList>
            <person name="Chan A.P."/>
            <person name="Crabtree J."/>
            <person name="Zhao Q."/>
            <person name="Lorenzi H."/>
            <person name="Orvis J."/>
            <person name="Puiu D."/>
            <person name="Melake-Berhan A."/>
            <person name="Jones K.M."/>
            <person name="Redman J."/>
            <person name="Chen G."/>
            <person name="Cahoon E.B."/>
            <person name="Gedil M."/>
            <person name="Stanke M."/>
            <person name="Haas B.J."/>
            <person name="Wortman J.R."/>
            <person name="Fraser-Liggett C.M."/>
            <person name="Ravel J."/>
            <person name="Rabinowicz P.D."/>
        </authorList>
    </citation>
    <scope>NUCLEOTIDE SEQUENCE [LARGE SCALE GENOMIC DNA]</scope>
    <source>
        <strain evidence="26">cv. Hale</strain>
    </source>
</reference>
<evidence type="ECO:0000313" key="25">
    <source>
        <dbReference type="EMBL" id="EEF33525.1"/>
    </source>
</evidence>
<keyword evidence="20" id="KW-0325">Glycoprotein</keyword>
<dbReference type="Pfam" id="PF08263">
    <property type="entry name" value="LRRNT_2"/>
    <property type="match status" value="1"/>
</dbReference>
<dbReference type="FunFam" id="1.10.510.10:FF:000358">
    <property type="entry name" value="Putative leucine-rich repeat receptor-like serine/threonine-protein kinase"/>
    <property type="match status" value="1"/>
</dbReference>
<evidence type="ECO:0000256" key="20">
    <source>
        <dbReference type="ARBA" id="ARBA00023180"/>
    </source>
</evidence>
<dbReference type="SUPFAM" id="SSF56112">
    <property type="entry name" value="Protein kinase-like (PK-like)"/>
    <property type="match status" value="1"/>
</dbReference>
<evidence type="ECO:0000256" key="21">
    <source>
        <dbReference type="ARBA" id="ARBA00047899"/>
    </source>
</evidence>
<evidence type="ECO:0000256" key="4">
    <source>
        <dbReference type="ARBA" id="ARBA00009592"/>
    </source>
</evidence>
<dbReference type="AlphaFoldDB" id="B9SS82"/>
<dbReference type="SMART" id="SM00220">
    <property type="entry name" value="S_TKc"/>
    <property type="match status" value="1"/>
</dbReference>
<keyword evidence="17 23" id="KW-1133">Transmembrane helix</keyword>
<evidence type="ECO:0000256" key="19">
    <source>
        <dbReference type="ARBA" id="ARBA00023170"/>
    </source>
</evidence>
<dbReference type="InterPro" id="IPR032675">
    <property type="entry name" value="LRR_dom_sf"/>
</dbReference>
<dbReference type="EMBL" id="EQ974109">
    <property type="protein sequence ID" value="EEF33525.1"/>
    <property type="molecule type" value="Genomic_DNA"/>
</dbReference>
<keyword evidence="12" id="KW-0732">Signal</keyword>
<dbReference type="PANTHER" id="PTHR27008:SF596">
    <property type="entry name" value="OS02G0215500 PROTEIN"/>
    <property type="match status" value="1"/>
</dbReference>
<evidence type="ECO:0000256" key="14">
    <source>
        <dbReference type="ARBA" id="ARBA00022741"/>
    </source>
</evidence>
<name>B9SS82_RICCO</name>
<keyword evidence="9" id="KW-0433">Leucine-rich repeat</keyword>
<evidence type="ECO:0000256" key="23">
    <source>
        <dbReference type="SAM" id="Phobius"/>
    </source>
</evidence>
<dbReference type="Gene3D" id="3.30.200.20">
    <property type="entry name" value="Phosphorylase Kinase, domain 1"/>
    <property type="match status" value="1"/>
</dbReference>
<comment type="catalytic activity">
    <reaction evidence="22">
        <text>L-seryl-[protein] + ATP = O-phospho-L-seryl-[protein] + ADP + H(+)</text>
        <dbReference type="Rhea" id="RHEA:17989"/>
        <dbReference type="Rhea" id="RHEA-COMP:9863"/>
        <dbReference type="Rhea" id="RHEA-COMP:11604"/>
        <dbReference type="ChEBI" id="CHEBI:15378"/>
        <dbReference type="ChEBI" id="CHEBI:29999"/>
        <dbReference type="ChEBI" id="CHEBI:30616"/>
        <dbReference type="ChEBI" id="CHEBI:83421"/>
        <dbReference type="ChEBI" id="CHEBI:456216"/>
        <dbReference type="EC" id="2.7.11.1"/>
    </reaction>
</comment>
<protein>
    <recommendedName>
        <fullName evidence="5">non-specific serine/threonine protein kinase</fullName>
        <ecNumber evidence="5">2.7.11.1</ecNumber>
    </recommendedName>
</protein>
<evidence type="ECO:0000256" key="10">
    <source>
        <dbReference type="ARBA" id="ARBA00022679"/>
    </source>
</evidence>
<dbReference type="GO" id="GO:0004674">
    <property type="term" value="F:protein serine/threonine kinase activity"/>
    <property type="evidence" value="ECO:0007669"/>
    <property type="project" value="UniProtKB-KW"/>
</dbReference>
<sequence>MGLSCRSCLSLSSSSLCSFVLAIFQLLSFAVLPAAFAMRSANNETDRLALLEFKDKIADDPLGMMSSWNSSLHFCQWHGVTCGRRHQRVTMLDLGSLKLSGSISPYVGNLSFLRKLYLENNSFSHDIPPQSGHLRRLQILSLYNNSFGGEIPPNISACSNLVYLYLDGNKLVGKIPSQLTSLMKLKEFFFGRNNLIGTIPPSLGNLSSLWTLSGDTNKLHGVLPESLGRLTNLKYLALFENRFSGTIPSSVFNISSIVHIDVEGNHLQGTLPMSLGISLPQLQFISISSNQFTGSIPTSISNASNLANFEISANNLTGNVPSLEKLNNLSFLSIGLNHLGSGRADDLKFLADLTNATALQILNIGMDNFGGKLPENIANLSKKLEIFFINNNQLHGNIPAGIEVLVNLNFLYASWNKFSGTIPSSIGKLKNLRELYLNNNNFLGNIPSSLANLTNLLEIYFSYNNLQGMIPSSLANCTSLLALDLSNNILTGPIPRNLFELSYLSKFLDLSANRLHGSLPNEVGNLKQLGILALQENMLSGEIPSDLGSCASLEQLDISHNFFRGSIPSSLSMIPIEGIFKKASAISIEGNLNLCGGIRDFGLPACESEQPKTRLTVKLKIIISVASALVGGAFVFICLFLWRSRMSEAKPRPSSFENAILRLSYQSLLKATNDFSSDNLIGSGGCGYVYKGILDQDGSVIAVKVLNLMHRGAAKSFLAECKVLRNVRHRNLVKVLTACSGIDYHGNDFKALVYEFIDNGSLDDWLHPRPLRSDEVPRTLNVLHRLNISIDVACALEYLHCHSGTPIIHCDLKPSNVLLNKEMTGHVSDFGLAKFLSDEKLNSAANHSSSVGARGTIGYCPPEYGLGSDVSTSGDIFSFGVLVLEMFTGKRPTDDMFKEGLTLHNFVKNALSEQVIEVVDCKILQMQTDATTNRHPNLRSRRNNKLIECLIAIFEIGICCSSELPRERMNIDDVVVQLSSIRNKFLGT</sequence>
<keyword evidence="15 25" id="KW-0418">Kinase</keyword>
<dbReference type="eggNOG" id="ENOG502QPYS">
    <property type="taxonomic scope" value="Eukaryota"/>
</dbReference>
<keyword evidence="14" id="KW-0547">Nucleotide-binding</keyword>
<evidence type="ECO:0000256" key="1">
    <source>
        <dbReference type="ARBA" id="ARBA00004162"/>
    </source>
</evidence>
<dbReference type="FunFam" id="3.80.10.10:FF:000275">
    <property type="entry name" value="Leucine-rich repeat receptor-like protein kinase"/>
    <property type="match status" value="1"/>
</dbReference>
<organism evidence="25 26">
    <name type="scientific">Ricinus communis</name>
    <name type="common">Castor bean</name>
    <dbReference type="NCBI Taxonomy" id="3988"/>
    <lineage>
        <taxon>Eukaryota</taxon>
        <taxon>Viridiplantae</taxon>
        <taxon>Streptophyta</taxon>
        <taxon>Embryophyta</taxon>
        <taxon>Tracheophyta</taxon>
        <taxon>Spermatophyta</taxon>
        <taxon>Magnoliopsida</taxon>
        <taxon>eudicotyledons</taxon>
        <taxon>Gunneridae</taxon>
        <taxon>Pentapetalae</taxon>
        <taxon>rosids</taxon>
        <taxon>fabids</taxon>
        <taxon>Malpighiales</taxon>
        <taxon>Euphorbiaceae</taxon>
        <taxon>Acalyphoideae</taxon>
        <taxon>Acalypheae</taxon>
        <taxon>Ricinus</taxon>
    </lineage>
</organism>
<dbReference type="GO" id="GO:0005886">
    <property type="term" value="C:plasma membrane"/>
    <property type="evidence" value="ECO:0000318"/>
    <property type="project" value="GO_Central"/>
</dbReference>
<keyword evidence="19" id="KW-0675">Receptor</keyword>
<dbReference type="GO" id="GO:0009755">
    <property type="term" value="P:hormone-mediated signaling pathway"/>
    <property type="evidence" value="ECO:0000318"/>
    <property type="project" value="GO_Central"/>
</dbReference>
<evidence type="ECO:0000256" key="9">
    <source>
        <dbReference type="ARBA" id="ARBA00022614"/>
    </source>
</evidence>
<evidence type="ECO:0000256" key="22">
    <source>
        <dbReference type="ARBA" id="ARBA00048679"/>
    </source>
</evidence>
<dbReference type="InterPro" id="IPR013210">
    <property type="entry name" value="LRR_N_plant-typ"/>
</dbReference>
<evidence type="ECO:0000256" key="8">
    <source>
        <dbReference type="ARBA" id="ARBA00022553"/>
    </source>
</evidence>
<dbReference type="InterPro" id="IPR000719">
    <property type="entry name" value="Prot_kinase_dom"/>
</dbReference>
<dbReference type="Pfam" id="PF00069">
    <property type="entry name" value="Pkinase"/>
    <property type="match status" value="1"/>
</dbReference>
<proteinExistence type="inferred from homology"/>
<dbReference type="GO" id="GO:0106310">
    <property type="term" value="F:protein serine kinase activity"/>
    <property type="evidence" value="ECO:0007669"/>
    <property type="project" value="RHEA"/>
</dbReference>
<gene>
    <name evidence="25" type="ORF">RCOM_0618990</name>
</gene>
<evidence type="ECO:0000256" key="18">
    <source>
        <dbReference type="ARBA" id="ARBA00023136"/>
    </source>
</evidence>
<dbReference type="PROSITE" id="PS00108">
    <property type="entry name" value="PROTEIN_KINASE_ST"/>
    <property type="match status" value="1"/>
</dbReference>
<dbReference type="InterPro" id="IPR001611">
    <property type="entry name" value="Leu-rich_rpt"/>
</dbReference>
<dbReference type="PANTHER" id="PTHR27008">
    <property type="entry name" value="OS04G0122200 PROTEIN"/>
    <property type="match status" value="1"/>
</dbReference>
<feature type="transmembrane region" description="Helical" evidence="23">
    <location>
        <begin position="621"/>
        <end position="642"/>
    </location>
</feature>
<dbReference type="InterPro" id="IPR051809">
    <property type="entry name" value="Plant_receptor-like_S/T_kinase"/>
</dbReference>
<evidence type="ECO:0000259" key="24">
    <source>
        <dbReference type="PROSITE" id="PS50011"/>
    </source>
</evidence>